<reference evidence="3 4" key="1">
    <citation type="submission" date="2018-04" db="EMBL/GenBank/DDBJ databases">
        <authorList>
            <person name="Go L.Y."/>
            <person name="Mitchell J.A."/>
        </authorList>
    </citation>
    <scope>NUCLEOTIDE SEQUENCE [LARGE SCALE GENOMIC DNA]</scope>
    <source>
        <strain evidence="3">ULC066bin1</strain>
    </source>
</reference>
<protein>
    <submittedName>
        <fullName evidence="3">Universal stress protein</fullName>
    </submittedName>
</protein>
<sequence>MKFLISIDGSQASEHALAKALIFAAPLQAEIVLLTVVEPLSSYVPEVMMPTGDWIGWRGLPDIELERKILNAGQALLQKAEETCQASQLESRTRLETGQPRDVICQVAKDESPDLVILGSRGLGSIERLMLGSVSDYVVHHCVSPVLVVR</sequence>
<evidence type="ECO:0000256" key="1">
    <source>
        <dbReference type="ARBA" id="ARBA00008791"/>
    </source>
</evidence>
<dbReference type="SUPFAM" id="SSF52402">
    <property type="entry name" value="Adenine nucleotide alpha hydrolases-like"/>
    <property type="match status" value="1"/>
</dbReference>
<dbReference type="EMBL" id="QBML01000005">
    <property type="protein sequence ID" value="PZO43359.1"/>
    <property type="molecule type" value="Genomic_DNA"/>
</dbReference>
<gene>
    <name evidence="3" type="ORF">DCF19_05280</name>
</gene>
<accession>A0A2W4WNA2</accession>
<dbReference type="CDD" id="cd23659">
    <property type="entry name" value="USP_At3g01520-like"/>
    <property type="match status" value="1"/>
</dbReference>
<reference evidence="3 4" key="2">
    <citation type="submission" date="2018-06" db="EMBL/GenBank/DDBJ databases">
        <title>Metagenomic assembly of (sub)arctic Cyanobacteria and their associated microbiome from non-axenic cultures.</title>
        <authorList>
            <person name="Baurain D."/>
        </authorList>
    </citation>
    <scope>NUCLEOTIDE SEQUENCE [LARGE SCALE GENOMIC DNA]</scope>
    <source>
        <strain evidence="3">ULC066bin1</strain>
    </source>
</reference>
<feature type="domain" description="UspA" evidence="2">
    <location>
        <begin position="2"/>
        <end position="150"/>
    </location>
</feature>
<dbReference type="PRINTS" id="PR01438">
    <property type="entry name" value="UNVRSLSTRESS"/>
</dbReference>
<dbReference type="PANTHER" id="PTHR31964:SF113">
    <property type="entry name" value="USPA DOMAIN-CONTAINING PROTEIN"/>
    <property type="match status" value="1"/>
</dbReference>
<dbReference type="Pfam" id="PF00582">
    <property type="entry name" value="Usp"/>
    <property type="match status" value="1"/>
</dbReference>
<name>A0A2W4WNA2_9CYAN</name>
<evidence type="ECO:0000313" key="3">
    <source>
        <dbReference type="EMBL" id="PZO43359.1"/>
    </source>
</evidence>
<comment type="caution">
    <text evidence="3">The sequence shown here is derived from an EMBL/GenBank/DDBJ whole genome shotgun (WGS) entry which is preliminary data.</text>
</comment>
<dbReference type="InterPro" id="IPR014729">
    <property type="entry name" value="Rossmann-like_a/b/a_fold"/>
</dbReference>
<dbReference type="InterPro" id="IPR006016">
    <property type="entry name" value="UspA"/>
</dbReference>
<dbReference type="AlphaFoldDB" id="A0A2W4WNA2"/>
<dbReference type="Proteomes" id="UP000249467">
    <property type="component" value="Unassembled WGS sequence"/>
</dbReference>
<proteinExistence type="inferred from homology"/>
<dbReference type="Gene3D" id="3.40.50.620">
    <property type="entry name" value="HUPs"/>
    <property type="match status" value="1"/>
</dbReference>
<evidence type="ECO:0000259" key="2">
    <source>
        <dbReference type="Pfam" id="PF00582"/>
    </source>
</evidence>
<dbReference type="InterPro" id="IPR006015">
    <property type="entry name" value="Universal_stress_UspA"/>
</dbReference>
<comment type="similarity">
    <text evidence="1">Belongs to the universal stress protein A family.</text>
</comment>
<evidence type="ECO:0000313" key="4">
    <source>
        <dbReference type="Proteomes" id="UP000249467"/>
    </source>
</evidence>
<organism evidence="3 4">
    <name type="scientific">Pseudanabaena frigida</name>
    <dbReference type="NCBI Taxonomy" id="945775"/>
    <lineage>
        <taxon>Bacteria</taxon>
        <taxon>Bacillati</taxon>
        <taxon>Cyanobacteriota</taxon>
        <taxon>Cyanophyceae</taxon>
        <taxon>Pseudanabaenales</taxon>
        <taxon>Pseudanabaenaceae</taxon>
        <taxon>Pseudanabaena</taxon>
    </lineage>
</organism>
<dbReference type="PANTHER" id="PTHR31964">
    <property type="entry name" value="ADENINE NUCLEOTIDE ALPHA HYDROLASES-LIKE SUPERFAMILY PROTEIN"/>
    <property type="match status" value="1"/>
</dbReference>